<dbReference type="Pfam" id="PF18898">
    <property type="entry name" value="DUF5654"/>
    <property type="match status" value="1"/>
</dbReference>
<evidence type="ECO:0000313" key="2">
    <source>
        <dbReference type="EMBL" id="OGZ94005.1"/>
    </source>
</evidence>
<feature type="transmembrane region" description="Helical" evidence="1">
    <location>
        <begin position="21"/>
        <end position="42"/>
    </location>
</feature>
<accession>A0A1G2K3N8</accession>
<reference evidence="2 3" key="1">
    <citation type="journal article" date="2016" name="Nat. Commun.">
        <title>Thousands of microbial genomes shed light on interconnected biogeochemical processes in an aquifer system.</title>
        <authorList>
            <person name="Anantharaman K."/>
            <person name="Brown C.T."/>
            <person name="Hug L.A."/>
            <person name="Sharon I."/>
            <person name="Castelle C.J."/>
            <person name="Probst A.J."/>
            <person name="Thomas B.C."/>
            <person name="Singh A."/>
            <person name="Wilkins M.J."/>
            <person name="Karaoz U."/>
            <person name="Brodie E.L."/>
            <person name="Williams K.H."/>
            <person name="Hubbard S.S."/>
            <person name="Banfield J.F."/>
        </authorList>
    </citation>
    <scope>NUCLEOTIDE SEQUENCE [LARGE SCALE GENOMIC DNA]</scope>
</reference>
<dbReference type="AlphaFoldDB" id="A0A1G2K3N8"/>
<feature type="transmembrane region" description="Helical" evidence="1">
    <location>
        <begin position="62"/>
        <end position="82"/>
    </location>
</feature>
<dbReference type="InterPro" id="IPR043713">
    <property type="entry name" value="DUF5654"/>
</dbReference>
<sequence>MDQPQSKIEKLREEGENIKQALREQVFGYILGAFGLVAGLAWNDAIRSLIEYLFPLSQNTLWAKFFYAFVITASVVLVGMYFSRLFKKGDEKL</sequence>
<comment type="caution">
    <text evidence="2">The sequence shown here is derived from an EMBL/GenBank/DDBJ whole genome shotgun (WGS) entry which is preliminary data.</text>
</comment>
<name>A0A1G2K3N8_9BACT</name>
<proteinExistence type="predicted"/>
<gene>
    <name evidence="2" type="ORF">A2633_01015</name>
</gene>
<evidence type="ECO:0000256" key="1">
    <source>
        <dbReference type="SAM" id="Phobius"/>
    </source>
</evidence>
<evidence type="ECO:0000313" key="3">
    <source>
        <dbReference type="Proteomes" id="UP000177152"/>
    </source>
</evidence>
<keyword evidence="1" id="KW-0812">Transmembrane</keyword>
<dbReference type="Proteomes" id="UP000177152">
    <property type="component" value="Unassembled WGS sequence"/>
</dbReference>
<protein>
    <submittedName>
        <fullName evidence="2">Uncharacterized protein</fullName>
    </submittedName>
</protein>
<keyword evidence="1" id="KW-0472">Membrane</keyword>
<keyword evidence="1" id="KW-1133">Transmembrane helix</keyword>
<dbReference type="EMBL" id="MHQC01000046">
    <property type="protein sequence ID" value="OGZ94005.1"/>
    <property type="molecule type" value="Genomic_DNA"/>
</dbReference>
<organism evidence="2 3">
    <name type="scientific">Candidatus Sungbacteria bacterium RIFCSPHIGHO2_01_FULL_47_32</name>
    <dbReference type="NCBI Taxonomy" id="1802264"/>
    <lineage>
        <taxon>Bacteria</taxon>
        <taxon>Candidatus Sungiibacteriota</taxon>
    </lineage>
</organism>